<feature type="transmembrane region" description="Helical" evidence="7">
    <location>
        <begin position="199"/>
        <end position="216"/>
    </location>
</feature>
<evidence type="ECO:0000256" key="5">
    <source>
        <dbReference type="ARBA" id="ARBA00022989"/>
    </source>
</evidence>
<comment type="similarity">
    <text evidence="1 7">Belongs to the Lgt family.</text>
</comment>
<dbReference type="InterPro" id="IPR001640">
    <property type="entry name" value="Lgt"/>
</dbReference>
<evidence type="ECO:0000256" key="2">
    <source>
        <dbReference type="ARBA" id="ARBA00022475"/>
    </source>
</evidence>
<dbReference type="GO" id="GO:0008961">
    <property type="term" value="F:phosphatidylglycerol-prolipoprotein diacylglyceryl transferase activity"/>
    <property type="evidence" value="ECO:0007669"/>
    <property type="project" value="UniProtKB-UniRule"/>
</dbReference>
<feature type="compositionally biased region" description="Basic and acidic residues" evidence="8">
    <location>
        <begin position="317"/>
        <end position="338"/>
    </location>
</feature>
<feature type="transmembrane region" description="Helical" evidence="7">
    <location>
        <begin position="225"/>
        <end position="242"/>
    </location>
</feature>
<dbReference type="PANTHER" id="PTHR30589">
    <property type="entry name" value="PROLIPOPROTEIN DIACYLGLYCERYL TRANSFERASE"/>
    <property type="match status" value="1"/>
</dbReference>
<dbReference type="PANTHER" id="PTHR30589:SF0">
    <property type="entry name" value="PHOSPHATIDYLGLYCEROL--PROLIPOPROTEIN DIACYLGLYCERYL TRANSFERASE"/>
    <property type="match status" value="1"/>
</dbReference>
<accession>A0AAU6WBJ9</accession>
<dbReference type="EC" id="2.5.1.145" evidence="7"/>
<evidence type="ECO:0000256" key="3">
    <source>
        <dbReference type="ARBA" id="ARBA00022679"/>
    </source>
</evidence>
<feature type="binding site" evidence="7">
    <location>
        <position position="156"/>
    </location>
    <ligand>
        <name>a 1,2-diacyl-sn-glycero-3-phospho-(1'-sn-glycerol)</name>
        <dbReference type="ChEBI" id="CHEBI:64716"/>
    </ligand>
</feature>
<evidence type="ECO:0000313" key="9">
    <source>
        <dbReference type="EMBL" id="XAO44626.1"/>
    </source>
</evidence>
<evidence type="ECO:0000256" key="1">
    <source>
        <dbReference type="ARBA" id="ARBA00007150"/>
    </source>
</evidence>
<keyword evidence="6 7" id="KW-0472">Membrane</keyword>
<evidence type="ECO:0000256" key="4">
    <source>
        <dbReference type="ARBA" id="ARBA00022692"/>
    </source>
</evidence>
<keyword evidence="2 7" id="KW-1003">Cell membrane</keyword>
<dbReference type="RefSeq" id="WP_345469543.1">
    <property type="nucleotide sequence ID" value="NZ_CP125942.1"/>
</dbReference>
<sequence>MPSLSQLALAVPASIPSPPTEFSKFSIGPLTIHAYALCILAGILVALWLTNKRMQARGGNSDMLWDIAIWAIPFGIVGGRLYHVLITDPMYYFGLGGQQAHWAEIPQLWLGGLGIMGAVALGSLGAWIGARKAGVRLSAFADAAVPGLLLAQALGRWGNWFNQELFGAPTTLPWGLEIDPNSYNFPAGLPADTLFHPTFLYESLWNVLGALVLIGLDRKFKLRRGALFCCYMIWYGIGRTFTESLRLDPAEIINIGPVGLRVHQWLAIAVAVAGVIALIIVLKRTRGDSADPFFLPGRQPVPVATGEQAVDGEEADQASHEQKPQKPDTPDGPIKKTE</sequence>
<reference evidence="9 10" key="1">
    <citation type="submission" date="2023-05" db="EMBL/GenBank/DDBJ databases">
        <title>Glutamicibacter sp. B1, complete genome.</title>
        <authorList>
            <person name="Long Y.H."/>
            <person name="Fang T."/>
            <person name="Li X.Y."/>
        </authorList>
    </citation>
    <scope>NUCLEOTIDE SEQUENCE [LARGE SCALE GENOMIC DNA]</scope>
    <source>
        <strain evidence="9 10">B1</strain>
    </source>
</reference>
<evidence type="ECO:0000256" key="7">
    <source>
        <dbReference type="HAMAP-Rule" id="MF_01147"/>
    </source>
</evidence>
<feature type="transmembrane region" description="Helical" evidence="7">
    <location>
        <begin position="106"/>
        <end position="130"/>
    </location>
</feature>
<dbReference type="KEGG" id="gey:QMQ05_09590"/>
<organism evidence="9 10">
    <name type="scientific">Glutamicibacter ectropisis</name>
    <dbReference type="NCBI Taxonomy" id="3046593"/>
    <lineage>
        <taxon>Bacteria</taxon>
        <taxon>Bacillati</taxon>
        <taxon>Actinomycetota</taxon>
        <taxon>Actinomycetes</taxon>
        <taxon>Micrococcales</taxon>
        <taxon>Micrococcaceae</taxon>
        <taxon>Glutamicibacter</taxon>
    </lineage>
</organism>
<keyword evidence="5 7" id="KW-1133">Transmembrane helix</keyword>
<feature type="transmembrane region" description="Helical" evidence="7">
    <location>
        <begin position="137"/>
        <end position="155"/>
    </location>
</feature>
<dbReference type="NCBIfam" id="TIGR00544">
    <property type="entry name" value="lgt"/>
    <property type="match status" value="1"/>
</dbReference>
<feature type="transmembrane region" description="Helical" evidence="7">
    <location>
        <begin position="262"/>
        <end position="282"/>
    </location>
</feature>
<feature type="transmembrane region" description="Helical" evidence="7">
    <location>
        <begin position="32"/>
        <end position="51"/>
    </location>
</feature>
<dbReference type="GO" id="GO:0042158">
    <property type="term" value="P:lipoprotein biosynthetic process"/>
    <property type="evidence" value="ECO:0007669"/>
    <property type="project" value="UniProtKB-UniRule"/>
</dbReference>
<feature type="transmembrane region" description="Helical" evidence="7">
    <location>
        <begin position="63"/>
        <end position="86"/>
    </location>
</feature>
<dbReference type="HAMAP" id="MF_01147">
    <property type="entry name" value="Lgt"/>
    <property type="match status" value="1"/>
</dbReference>
<protein>
    <recommendedName>
        <fullName evidence="7">Phosphatidylglycerol--prolipoprotein diacylglyceryl transferase</fullName>
        <ecNumber evidence="7">2.5.1.145</ecNumber>
    </recommendedName>
</protein>
<dbReference type="AlphaFoldDB" id="A0AAU6WBJ9"/>
<dbReference type="PROSITE" id="PS01311">
    <property type="entry name" value="LGT"/>
    <property type="match status" value="1"/>
</dbReference>
<evidence type="ECO:0000313" key="10">
    <source>
        <dbReference type="Proteomes" id="UP001486888"/>
    </source>
</evidence>
<proteinExistence type="inferred from homology"/>
<feature type="region of interest" description="Disordered" evidence="8">
    <location>
        <begin position="296"/>
        <end position="338"/>
    </location>
</feature>
<comment type="pathway">
    <text evidence="7">Protein modification; lipoprotein biosynthesis (diacylglyceryl transfer).</text>
</comment>
<dbReference type="Pfam" id="PF01790">
    <property type="entry name" value="LGT"/>
    <property type="match status" value="1"/>
</dbReference>
<keyword evidence="10" id="KW-1185">Reference proteome</keyword>
<comment type="subcellular location">
    <subcellularLocation>
        <location evidence="7">Cell membrane</location>
        <topology evidence="7">Multi-pass membrane protein</topology>
    </subcellularLocation>
</comment>
<comment type="catalytic activity">
    <reaction evidence="7">
        <text>L-cysteinyl-[prolipoprotein] + a 1,2-diacyl-sn-glycero-3-phospho-(1'-sn-glycerol) = an S-1,2-diacyl-sn-glyceryl-L-cysteinyl-[prolipoprotein] + sn-glycerol 1-phosphate + H(+)</text>
        <dbReference type="Rhea" id="RHEA:56712"/>
        <dbReference type="Rhea" id="RHEA-COMP:14679"/>
        <dbReference type="Rhea" id="RHEA-COMP:14680"/>
        <dbReference type="ChEBI" id="CHEBI:15378"/>
        <dbReference type="ChEBI" id="CHEBI:29950"/>
        <dbReference type="ChEBI" id="CHEBI:57685"/>
        <dbReference type="ChEBI" id="CHEBI:64716"/>
        <dbReference type="ChEBI" id="CHEBI:140658"/>
        <dbReference type="EC" id="2.5.1.145"/>
    </reaction>
</comment>
<evidence type="ECO:0000256" key="6">
    <source>
        <dbReference type="ARBA" id="ARBA00023136"/>
    </source>
</evidence>
<dbReference type="EMBL" id="CP125942">
    <property type="protein sequence ID" value="XAO44626.1"/>
    <property type="molecule type" value="Genomic_DNA"/>
</dbReference>
<name>A0AAU6WBJ9_9MICC</name>
<keyword evidence="4 7" id="KW-0812">Transmembrane</keyword>
<dbReference type="GO" id="GO:0005886">
    <property type="term" value="C:plasma membrane"/>
    <property type="evidence" value="ECO:0007669"/>
    <property type="project" value="UniProtKB-SubCell"/>
</dbReference>
<gene>
    <name evidence="7 9" type="primary">lgt</name>
    <name evidence="9" type="ORF">QMQ05_09590</name>
</gene>
<dbReference type="Proteomes" id="UP001486888">
    <property type="component" value="Chromosome"/>
</dbReference>
<keyword evidence="3 7" id="KW-0808">Transferase</keyword>
<comment type="function">
    <text evidence="7">Catalyzes the transfer of the diacylglyceryl group from phosphatidylglycerol to the sulfhydryl group of the N-terminal cysteine of a prolipoprotein, the first step in the formation of mature lipoproteins.</text>
</comment>
<evidence type="ECO:0000256" key="8">
    <source>
        <dbReference type="SAM" id="MobiDB-lite"/>
    </source>
</evidence>